<feature type="domain" description="GB1/RHD3-type G" evidence="10">
    <location>
        <begin position="36"/>
        <end position="267"/>
    </location>
</feature>
<keyword evidence="1 8" id="KW-0812">Transmembrane</keyword>
<dbReference type="CDD" id="cd01851">
    <property type="entry name" value="GBP"/>
    <property type="match status" value="1"/>
</dbReference>
<dbReference type="GO" id="GO:0005525">
    <property type="term" value="F:GTP binding"/>
    <property type="evidence" value="ECO:0007669"/>
    <property type="project" value="UniProtKB-UniRule"/>
</dbReference>
<evidence type="ECO:0000313" key="11">
    <source>
        <dbReference type="EMBL" id="CCE64882.1"/>
    </source>
</evidence>
<evidence type="ECO:0000256" key="5">
    <source>
        <dbReference type="ARBA" id="ARBA00022989"/>
    </source>
</evidence>
<dbReference type="Proteomes" id="UP000005666">
    <property type="component" value="Chromosome 10"/>
</dbReference>
<dbReference type="FunFam" id="3.40.50.300:FF:000727">
    <property type="entry name" value="Protein SEY1 homolog"/>
    <property type="match status" value="1"/>
</dbReference>
<dbReference type="EMBL" id="HE612865">
    <property type="protein sequence ID" value="CCE64882.1"/>
    <property type="molecule type" value="Genomic_DNA"/>
</dbReference>
<keyword evidence="2 8" id="KW-0547">Nucleotide-binding</keyword>
<dbReference type="AlphaFoldDB" id="G8BYE0"/>
<organism evidence="11 12">
    <name type="scientific">Tetrapisispora phaffii (strain ATCC 24235 / CBS 4417 / NBRC 1672 / NRRL Y-8282 / UCD 70-5)</name>
    <name type="common">Yeast</name>
    <name type="synonym">Fabospora phaffii</name>
    <dbReference type="NCBI Taxonomy" id="1071381"/>
    <lineage>
        <taxon>Eukaryota</taxon>
        <taxon>Fungi</taxon>
        <taxon>Dikarya</taxon>
        <taxon>Ascomycota</taxon>
        <taxon>Saccharomycotina</taxon>
        <taxon>Saccharomycetes</taxon>
        <taxon>Saccharomycetales</taxon>
        <taxon>Saccharomycetaceae</taxon>
        <taxon>Tetrapisispora</taxon>
    </lineage>
</organism>
<evidence type="ECO:0000259" key="10">
    <source>
        <dbReference type="PROSITE" id="PS51715"/>
    </source>
</evidence>
<protein>
    <recommendedName>
        <fullName evidence="10">GB1/RHD3-type G domain-containing protein</fullName>
    </recommendedName>
</protein>
<comment type="subcellular location">
    <subcellularLocation>
        <location evidence="8">Endoplasmic reticulum membrane</location>
        <topology evidence="8">Multi-pass membrane protein</topology>
    </subcellularLocation>
    <text evidence="8">Enriched in the cortical ER. Concentrated in punctae along the ER tubules.</text>
</comment>
<dbReference type="InterPro" id="IPR027417">
    <property type="entry name" value="P-loop_NTPase"/>
</dbReference>
<dbReference type="OMA" id="PIIKMTE"/>
<dbReference type="GO" id="GO:0048309">
    <property type="term" value="P:endoplasmic reticulum inheritance"/>
    <property type="evidence" value="ECO:0007669"/>
    <property type="project" value="EnsemblFungi"/>
</dbReference>
<dbReference type="InterPro" id="IPR030386">
    <property type="entry name" value="G_GB1_RHD3_dom"/>
</dbReference>
<keyword evidence="12" id="KW-1185">Reference proteome</keyword>
<evidence type="ECO:0000256" key="2">
    <source>
        <dbReference type="ARBA" id="ARBA00022741"/>
    </source>
</evidence>
<keyword evidence="6 8" id="KW-0342">GTP-binding</keyword>
<evidence type="ECO:0000256" key="1">
    <source>
        <dbReference type="ARBA" id="ARBA00022692"/>
    </source>
</evidence>
<dbReference type="HOGENOM" id="CLU_011270_0_0_1"/>
<dbReference type="RefSeq" id="XP_003687316.1">
    <property type="nucleotide sequence ID" value="XM_003687268.1"/>
</dbReference>
<evidence type="ECO:0000256" key="8">
    <source>
        <dbReference type="HAMAP-Rule" id="MF_03109"/>
    </source>
</evidence>
<evidence type="ECO:0000256" key="4">
    <source>
        <dbReference type="ARBA" id="ARBA00022824"/>
    </source>
</evidence>
<name>G8BYE0_TETPH</name>
<dbReference type="GO" id="GO:0005789">
    <property type="term" value="C:endoplasmic reticulum membrane"/>
    <property type="evidence" value="ECO:0007669"/>
    <property type="project" value="UniProtKB-SubCell"/>
</dbReference>
<keyword evidence="5 8" id="KW-1133">Transmembrane helix</keyword>
<feature type="topological domain" description="Cytoplasmic" evidence="8">
    <location>
        <begin position="1"/>
        <end position="688"/>
    </location>
</feature>
<sequence length="778" mass="89894">MTSLKNDAIQLINEDKEFNEGTISYFNKCIDHRNVGMDYHVISVFGSQSSGKSTLLNILFNTKFDTMDAQVKRQQTTKGIWVSHTQQVSTTKEISETNSKDLFILDIEGSDGQERGEDQDFERKAALFAIAVSEVLIVNMWEQQIGLYQGNNMGLLKTVFEVNLSLFGKNKDDHKVLLLFVIRDHVGVTPISSLKETVSQELENLWNSLSKPVGSEDTKISDYFDLEFAGLSHKLLQQDKFEEDVRKLGDHFVQTEGHEDDCYFKKEYHHNLPLDGWTLYANNCWELIEHNKDLDLPTQQILVARFKTDDIATESLKLLESNYNDVVPADIKDKTYLISSLQELKSQCLDMYDGQASKYAKKVYLQRREDLVQQIDERFSKPIRSFLNFFTNELIDSMKQNVTENTKKEHSFIKRLDSEVENAQTTFTAVLLEFNKSDLLSDKLVEEMNKNFDEVIDETTAYLRSIAIEDLIKKSNKLISNKVKDQSIALLSHPETNVWDIILEKFNATFDDILKSYRSDGDDDEVEKYDFKLSLTKEHNDKIFKEIRVSAWNALYDAVHNYLKEDTIANIIRDRFENKFRFDEDDSPRLWKSEEEIDSAFRVAREHAMEIFNVLTLMSTSDKVEIIPDVELKDESTLDEDELAEYHSFKFAHILNDTSKEKAQKQIRRQINIAVLDAKRSMIQTTTHIPVWVYVLLLVLGWGKLMAIVRNPLSLTLGLLAIVSFYFVHKFDLWNPVMNVAQTVVGEAADTVKLKLREFVLDDDEKNPKKQSAAKHSE</sequence>
<dbReference type="KEGG" id="tpf:TPHA_0J00590"/>
<keyword evidence="7 8" id="KW-0472">Membrane</keyword>
<keyword evidence="4 8" id="KW-0256">Endoplasmic reticulum</keyword>
<dbReference type="PANTHER" id="PTHR45923">
    <property type="entry name" value="PROTEIN SEY1"/>
    <property type="match status" value="1"/>
</dbReference>
<gene>
    <name evidence="11" type="primary">TPHA0J00590</name>
    <name evidence="8" type="synonym">SEY1</name>
    <name evidence="11" type="ordered locus">TPHA_0J00590</name>
</gene>
<dbReference type="eggNOG" id="KOG2203">
    <property type="taxonomic scope" value="Eukaryota"/>
</dbReference>
<dbReference type="HAMAP" id="MF_03109">
    <property type="entry name" value="Sey1"/>
    <property type="match status" value="1"/>
</dbReference>
<dbReference type="SUPFAM" id="SSF52540">
    <property type="entry name" value="P-loop containing nucleoside triphosphate hydrolases"/>
    <property type="match status" value="1"/>
</dbReference>
<accession>G8BYE0</accession>
<feature type="topological domain" description="Cytoplasmic" evidence="8">
    <location>
        <begin position="734"/>
        <end position="778"/>
    </location>
</feature>
<dbReference type="STRING" id="1071381.G8BYE0"/>
<dbReference type="GO" id="GO:0016320">
    <property type="term" value="P:endoplasmic reticulum membrane fusion"/>
    <property type="evidence" value="ECO:0007669"/>
    <property type="project" value="EnsemblFungi"/>
</dbReference>
<feature type="binding site" evidence="8">
    <location>
        <begin position="46"/>
        <end position="53"/>
    </location>
    <ligand>
        <name>GTP</name>
        <dbReference type="ChEBI" id="CHEBI:37565"/>
    </ligand>
</feature>
<evidence type="ECO:0000256" key="6">
    <source>
        <dbReference type="ARBA" id="ARBA00023134"/>
    </source>
</evidence>
<evidence type="ECO:0000256" key="9">
    <source>
        <dbReference type="SAM" id="Phobius"/>
    </source>
</evidence>
<feature type="transmembrane region" description="Helical" evidence="9">
    <location>
        <begin position="712"/>
        <end position="729"/>
    </location>
</feature>
<dbReference type="InterPro" id="IPR046758">
    <property type="entry name" value="Sey1/RHD3-like_3HB"/>
</dbReference>
<dbReference type="GO" id="GO:0003924">
    <property type="term" value="F:GTPase activity"/>
    <property type="evidence" value="ECO:0007669"/>
    <property type="project" value="UniProtKB-UniRule"/>
</dbReference>
<dbReference type="GO" id="GO:0032541">
    <property type="term" value="C:cortical endoplasmic reticulum"/>
    <property type="evidence" value="ECO:0007669"/>
    <property type="project" value="EnsemblFungi"/>
</dbReference>
<keyword evidence="3 8" id="KW-0378">Hydrolase</keyword>
<proteinExistence type="inferred from homology"/>
<dbReference type="Pfam" id="PF20428">
    <property type="entry name" value="Sey1_3HB"/>
    <property type="match status" value="1"/>
</dbReference>
<dbReference type="Gene3D" id="3.40.50.300">
    <property type="entry name" value="P-loop containing nucleotide triphosphate hydrolases"/>
    <property type="match status" value="1"/>
</dbReference>
<dbReference type="PANTHER" id="PTHR45923:SF2">
    <property type="entry name" value="PROTEIN SEY1"/>
    <property type="match status" value="1"/>
</dbReference>
<dbReference type="PROSITE" id="PS51715">
    <property type="entry name" value="G_GB1_RHD3"/>
    <property type="match status" value="1"/>
</dbReference>
<dbReference type="Pfam" id="PF05879">
    <property type="entry name" value="RHD3_GTPase"/>
    <property type="match status" value="1"/>
</dbReference>
<evidence type="ECO:0000256" key="7">
    <source>
        <dbReference type="ARBA" id="ARBA00023136"/>
    </source>
</evidence>
<reference evidence="11 12" key="1">
    <citation type="journal article" date="2011" name="Proc. Natl. Acad. Sci. U.S.A.">
        <title>Evolutionary erosion of yeast sex chromosomes by mating-type switching accidents.</title>
        <authorList>
            <person name="Gordon J.L."/>
            <person name="Armisen D."/>
            <person name="Proux-Wera E."/>
            <person name="Oheigeartaigh S.S."/>
            <person name="Byrne K.P."/>
            <person name="Wolfe K.H."/>
        </authorList>
    </citation>
    <scope>NUCLEOTIDE SEQUENCE [LARGE SCALE GENOMIC DNA]</scope>
    <source>
        <strain evidence="12">ATCC 24235 / CBS 4417 / NBRC 1672 / NRRL Y-8282 / UCD 70-5</strain>
    </source>
</reference>
<dbReference type="InterPro" id="IPR008803">
    <property type="entry name" value="RHD3/Sey1"/>
</dbReference>
<feature type="topological domain" description="Lumenal" evidence="8">
    <location>
        <begin position="710"/>
        <end position="712"/>
    </location>
</feature>
<evidence type="ECO:0000256" key="3">
    <source>
        <dbReference type="ARBA" id="ARBA00022801"/>
    </source>
</evidence>
<dbReference type="OrthoDB" id="1597724at2759"/>
<dbReference type="GeneID" id="11533017"/>
<evidence type="ECO:0000313" key="12">
    <source>
        <dbReference type="Proteomes" id="UP000005666"/>
    </source>
</evidence>
<comment type="similarity">
    <text evidence="8">Belongs to the TRAFAC class dynamin-like GTPase superfamily. GB1/RHD3 GTPase family. RHD3 subfamily.</text>
</comment>